<dbReference type="AlphaFoldDB" id="A0A1T4W5U8"/>
<sequence>MLETWPPQFAHWFKPRWPRTRTLTLGQRNIFILPSKTALALLGLIAVLFLLGINFQNALVYGVCFWLFALLIVNLLHTWRNLRGLSITAIHIQPCFAGEKAVLELELACPPKQQKFAIKLAWPEEDAVQVNLMTTQTVRVKLSHSTQQRGHFNPPRLHISTHYPTGLAVAWSYLALEITGLVYPAPAPKHQQPYPTNSLDSTHPSGQTLSGGSSDFGGIRSYQTGDSPKQIHWSHYAKTGKLNTKVFVDYASHDLWLDWANLANSGIEPRLSQLCRQVLDAHQAQQQYGLKLPGLVIPPSKGEAHQARCLQALALFGVEHAQG</sequence>
<proteinExistence type="predicted"/>
<feature type="transmembrane region" description="Helical" evidence="2">
    <location>
        <begin position="58"/>
        <end position="76"/>
    </location>
</feature>
<accession>A0A1T4W5U8</accession>
<dbReference type="PANTHER" id="PTHR34351">
    <property type="entry name" value="SLR1927 PROTEIN-RELATED"/>
    <property type="match status" value="1"/>
</dbReference>
<organism evidence="3 4">
    <name type="scientific">Thiothrix eikelboomii</name>
    <dbReference type="NCBI Taxonomy" id="92487"/>
    <lineage>
        <taxon>Bacteria</taxon>
        <taxon>Pseudomonadati</taxon>
        <taxon>Pseudomonadota</taxon>
        <taxon>Gammaproteobacteria</taxon>
        <taxon>Thiotrichales</taxon>
        <taxon>Thiotrichaceae</taxon>
        <taxon>Thiothrix</taxon>
    </lineage>
</organism>
<name>A0A1T4W5U8_9GAMM</name>
<evidence type="ECO:0000313" key="4">
    <source>
        <dbReference type="Proteomes" id="UP000190460"/>
    </source>
</evidence>
<evidence type="ECO:0000256" key="1">
    <source>
        <dbReference type="SAM" id="MobiDB-lite"/>
    </source>
</evidence>
<feature type="region of interest" description="Disordered" evidence="1">
    <location>
        <begin position="189"/>
        <end position="221"/>
    </location>
</feature>
<keyword evidence="2" id="KW-1133">Transmembrane helix</keyword>
<feature type="compositionally biased region" description="Polar residues" evidence="1">
    <location>
        <begin position="193"/>
        <end position="213"/>
    </location>
</feature>
<dbReference type="Proteomes" id="UP000190460">
    <property type="component" value="Unassembled WGS sequence"/>
</dbReference>
<evidence type="ECO:0000256" key="2">
    <source>
        <dbReference type="SAM" id="Phobius"/>
    </source>
</evidence>
<dbReference type="RefSeq" id="WP_143594262.1">
    <property type="nucleotide sequence ID" value="NZ_FUYB01000003.1"/>
</dbReference>
<evidence type="ECO:0000313" key="3">
    <source>
        <dbReference type="EMBL" id="SKA72652.1"/>
    </source>
</evidence>
<keyword evidence="2" id="KW-0472">Membrane</keyword>
<dbReference type="EMBL" id="FUYB01000003">
    <property type="protein sequence ID" value="SKA72652.1"/>
    <property type="molecule type" value="Genomic_DNA"/>
</dbReference>
<dbReference type="OrthoDB" id="5298497at2"/>
<dbReference type="PANTHER" id="PTHR34351:SF1">
    <property type="entry name" value="SLR1927 PROTEIN"/>
    <property type="match status" value="1"/>
</dbReference>
<dbReference type="STRING" id="92487.SAMN02745130_01158"/>
<feature type="transmembrane region" description="Helical" evidence="2">
    <location>
        <begin position="30"/>
        <end position="52"/>
    </location>
</feature>
<gene>
    <name evidence="3" type="ORF">SAMN02745130_01158</name>
</gene>
<protein>
    <submittedName>
        <fullName evidence="3">Uncharacterized conserved protein, DUF58 family, contains vWF domain</fullName>
    </submittedName>
</protein>
<keyword evidence="2" id="KW-0812">Transmembrane</keyword>
<keyword evidence="4" id="KW-1185">Reference proteome</keyword>
<reference evidence="3 4" key="1">
    <citation type="submission" date="2017-02" db="EMBL/GenBank/DDBJ databases">
        <authorList>
            <person name="Peterson S.W."/>
        </authorList>
    </citation>
    <scope>NUCLEOTIDE SEQUENCE [LARGE SCALE GENOMIC DNA]</scope>
    <source>
        <strain evidence="3 4">ATCC 49788</strain>
    </source>
</reference>